<feature type="chain" id="PRO_5039209707" evidence="6">
    <location>
        <begin position="23"/>
        <end position="303"/>
    </location>
</feature>
<evidence type="ECO:0000256" key="2">
    <source>
        <dbReference type="ARBA" id="ARBA00022448"/>
    </source>
</evidence>
<dbReference type="PROSITE" id="PS51257">
    <property type="entry name" value="PROKAR_LIPOPROTEIN"/>
    <property type="match status" value="1"/>
</dbReference>
<dbReference type="GO" id="GO:0007155">
    <property type="term" value="P:cell adhesion"/>
    <property type="evidence" value="ECO:0007669"/>
    <property type="project" value="InterPro"/>
</dbReference>
<keyword evidence="2 5" id="KW-0813">Transport</keyword>
<dbReference type="GO" id="GO:0030001">
    <property type="term" value="P:metal ion transport"/>
    <property type="evidence" value="ECO:0007669"/>
    <property type="project" value="InterPro"/>
</dbReference>
<dbReference type="GO" id="GO:0030313">
    <property type="term" value="C:cell envelope"/>
    <property type="evidence" value="ECO:0007669"/>
    <property type="project" value="UniProtKB-SubCell"/>
</dbReference>
<dbReference type="GO" id="GO:0046872">
    <property type="term" value="F:metal ion binding"/>
    <property type="evidence" value="ECO:0007669"/>
    <property type="project" value="UniProtKB-KW"/>
</dbReference>
<keyword evidence="4 6" id="KW-0732">Signal</keyword>
<dbReference type="InterPro" id="IPR050492">
    <property type="entry name" value="Bact_metal-bind_prot9"/>
</dbReference>
<feature type="signal peptide" evidence="6">
    <location>
        <begin position="1"/>
        <end position="22"/>
    </location>
</feature>
<reference evidence="7 8" key="1">
    <citation type="journal article" date="2015" name="Genome Announc.">
        <title>Expanding the biotechnology potential of lactobacilli through comparative genomics of 213 strains and associated genera.</title>
        <authorList>
            <person name="Sun Z."/>
            <person name="Harris H.M."/>
            <person name="McCann A."/>
            <person name="Guo C."/>
            <person name="Argimon S."/>
            <person name="Zhang W."/>
            <person name="Yang X."/>
            <person name="Jeffery I.B."/>
            <person name="Cooney J.C."/>
            <person name="Kagawa T.F."/>
            <person name="Liu W."/>
            <person name="Song Y."/>
            <person name="Salvetti E."/>
            <person name="Wrobel A."/>
            <person name="Rasinkangas P."/>
            <person name="Parkhill J."/>
            <person name="Rea M.C."/>
            <person name="O'Sullivan O."/>
            <person name="Ritari J."/>
            <person name="Douillard F.P."/>
            <person name="Paul Ross R."/>
            <person name="Yang R."/>
            <person name="Briner A.E."/>
            <person name="Felis G.E."/>
            <person name="de Vos W.M."/>
            <person name="Barrangou R."/>
            <person name="Klaenhammer T.R."/>
            <person name="Caufield P.W."/>
            <person name="Cui Y."/>
            <person name="Zhang H."/>
            <person name="O'Toole P.W."/>
        </authorList>
    </citation>
    <scope>NUCLEOTIDE SEQUENCE [LARGE SCALE GENOMIC DNA]</scope>
    <source>
        <strain evidence="7 8">DSM 21115</strain>
    </source>
</reference>
<keyword evidence="8" id="KW-1185">Reference proteome</keyword>
<evidence type="ECO:0000256" key="1">
    <source>
        <dbReference type="ARBA" id="ARBA00004196"/>
    </source>
</evidence>
<comment type="similarity">
    <text evidence="5">Belongs to the bacterial solute-binding protein 9 family.</text>
</comment>
<dbReference type="Pfam" id="PF01297">
    <property type="entry name" value="ZnuA"/>
    <property type="match status" value="1"/>
</dbReference>
<dbReference type="InterPro" id="IPR006127">
    <property type="entry name" value="ZnuA-like"/>
</dbReference>
<accession>A0A0R2NTL9</accession>
<name>A0A0R2NTL9_9LACO</name>
<protein>
    <submittedName>
        <fullName evidence="7">ABC-type metal ion transport system, periplasmic component surface adhesin</fullName>
    </submittedName>
</protein>
<evidence type="ECO:0000256" key="3">
    <source>
        <dbReference type="ARBA" id="ARBA00022723"/>
    </source>
</evidence>
<evidence type="ECO:0000313" key="7">
    <source>
        <dbReference type="EMBL" id="KRO29028.1"/>
    </source>
</evidence>
<sequence>MKKTLKLLTLIITFIGTATFIAGCSQSTSSTKNNKITITATTDFYGEVAKAVVGNKGHVTSVINNPSVDPHDYEPTSKIAKEVANSNVLVANGVGYDGWMSKLAKNAPKATYIKVGEDLLDKKDGDNPHLWYNPKTMPKLANDLAKHFSKLQPKNEAYFKANAKQYIKSLASINQQIKRINAVAKKTTNKEVYVSEPVFDYALQAAGFKVADHSFEEDTENGVDPSPKTIKTMQTNIKNHKIAFFVFNKQVDSKTVNNLVSLARKNKVPVLAVTETLPSGKTYKTWMLSQYQQLYKIISTTEK</sequence>
<dbReference type="PRINTS" id="PR00690">
    <property type="entry name" value="ADHESNFAMILY"/>
</dbReference>
<comment type="caution">
    <text evidence="7">The sequence shown here is derived from an EMBL/GenBank/DDBJ whole genome shotgun (WGS) entry which is preliminary data.</text>
</comment>
<evidence type="ECO:0000256" key="6">
    <source>
        <dbReference type="SAM" id="SignalP"/>
    </source>
</evidence>
<organism evidence="7 8">
    <name type="scientific">Lactiplantibacillus fabifermentans DSM 21115</name>
    <dbReference type="NCBI Taxonomy" id="1413187"/>
    <lineage>
        <taxon>Bacteria</taxon>
        <taxon>Bacillati</taxon>
        <taxon>Bacillota</taxon>
        <taxon>Bacilli</taxon>
        <taxon>Lactobacillales</taxon>
        <taxon>Lactobacillaceae</taxon>
        <taxon>Lactiplantibacillus</taxon>
    </lineage>
</organism>
<dbReference type="InterPro" id="IPR006128">
    <property type="entry name" value="Lipoprotein_PsaA-like"/>
</dbReference>
<proteinExistence type="inferred from homology"/>
<dbReference type="RefSeq" id="WP_033612258.1">
    <property type="nucleotide sequence ID" value="NZ_AYGX02000020.1"/>
</dbReference>
<comment type="subcellular location">
    <subcellularLocation>
        <location evidence="1">Cell envelope</location>
    </subcellularLocation>
</comment>
<dbReference type="EMBL" id="AYGX02000020">
    <property type="protein sequence ID" value="KRO29028.1"/>
    <property type="molecule type" value="Genomic_DNA"/>
</dbReference>
<keyword evidence="3" id="KW-0479">Metal-binding</keyword>
<dbReference type="PANTHER" id="PTHR42953">
    <property type="entry name" value="HIGH-AFFINITY ZINC UPTAKE SYSTEM PROTEIN ZNUA-RELATED"/>
    <property type="match status" value="1"/>
</dbReference>
<dbReference type="SUPFAM" id="SSF53807">
    <property type="entry name" value="Helical backbone' metal receptor"/>
    <property type="match status" value="1"/>
</dbReference>
<dbReference type="PANTHER" id="PTHR42953:SF1">
    <property type="entry name" value="METAL-BINDING PROTEIN HI_0362-RELATED"/>
    <property type="match status" value="1"/>
</dbReference>
<dbReference type="Gene3D" id="3.40.50.1980">
    <property type="entry name" value="Nitrogenase molybdenum iron protein domain"/>
    <property type="match status" value="2"/>
</dbReference>
<evidence type="ECO:0000313" key="8">
    <source>
        <dbReference type="Proteomes" id="UP000050920"/>
    </source>
</evidence>
<dbReference type="AlphaFoldDB" id="A0A0R2NTL9"/>
<dbReference type="Proteomes" id="UP000050920">
    <property type="component" value="Unassembled WGS sequence"/>
</dbReference>
<gene>
    <name evidence="7" type="ORF">DY78_GL001542</name>
</gene>
<evidence type="ECO:0000256" key="5">
    <source>
        <dbReference type="RuleBase" id="RU003512"/>
    </source>
</evidence>
<evidence type="ECO:0000256" key="4">
    <source>
        <dbReference type="ARBA" id="ARBA00022729"/>
    </source>
</evidence>